<dbReference type="EMBL" id="MT144465">
    <property type="protein sequence ID" value="QJA53952.1"/>
    <property type="molecule type" value="Genomic_DNA"/>
</dbReference>
<evidence type="ECO:0000313" key="4">
    <source>
        <dbReference type="EMBL" id="QJI03210.1"/>
    </source>
</evidence>
<evidence type="ECO:0000313" key="3">
    <source>
        <dbReference type="EMBL" id="QJA70051.1"/>
    </source>
</evidence>
<name>A0A6H2A2L4_9ZZZZ</name>
<organism evidence="1">
    <name type="scientific">viral metagenome</name>
    <dbReference type="NCBI Taxonomy" id="1070528"/>
    <lineage>
        <taxon>unclassified sequences</taxon>
        <taxon>metagenomes</taxon>
        <taxon>organismal metagenomes</taxon>
    </lineage>
</organism>
<reference evidence="1" key="1">
    <citation type="submission" date="2020-03" db="EMBL/GenBank/DDBJ databases">
        <title>The deep terrestrial virosphere.</title>
        <authorList>
            <person name="Holmfeldt K."/>
            <person name="Nilsson E."/>
            <person name="Simone D."/>
            <person name="Lopez-Fernandez M."/>
            <person name="Wu X."/>
            <person name="de Brujin I."/>
            <person name="Lundin D."/>
            <person name="Andersson A."/>
            <person name="Bertilsson S."/>
            <person name="Dopson M."/>
        </authorList>
    </citation>
    <scope>NUCLEOTIDE SEQUENCE</scope>
    <source>
        <strain evidence="3">MM415A04027</strain>
        <strain evidence="2">MM415B00633</strain>
        <strain evidence="1">TM448A04214</strain>
        <strain evidence="4">TM448B04291</strain>
    </source>
</reference>
<dbReference type="EMBL" id="MT145068">
    <property type="protein sequence ID" value="QJI03210.1"/>
    <property type="molecule type" value="Genomic_DNA"/>
</dbReference>
<protein>
    <submittedName>
        <fullName evidence="1">Uncharacterized protein</fullName>
    </submittedName>
</protein>
<proteinExistence type="predicted"/>
<dbReference type="EMBL" id="MT141760">
    <property type="protein sequence ID" value="QJA70051.1"/>
    <property type="molecule type" value="Genomic_DNA"/>
</dbReference>
<evidence type="ECO:0000313" key="2">
    <source>
        <dbReference type="EMBL" id="QJA63373.1"/>
    </source>
</evidence>
<dbReference type="EMBL" id="MT141495">
    <property type="protein sequence ID" value="QJA63373.1"/>
    <property type="molecule type" value="Genomic_DNA"/>
</dbReference>
<dbReference type="AlphaFoldDB" id="A0A6H2A2L4"/>
<evidence type="ECO:0000313" key="1">
    <source>
        <dbReference type="EMBL" id="QJA53952.1"/>
    </source>
</evidence>
<accession>A0A6H2A2L4</accession>
<sequence>MKIKTAIEIGLCCKSLHNNGLFFSNDEVHLKDVIEACELMAIYLNKENEPINPADGLEKCPNCITGHYDNHIDICGVCGHERRRGLIQDSV</sequence>
<gene>
    <name evidence="3" type="ORF">MM415A04027_0005</name>
    <name evidence="2" type="ORF">MM415B00633_0057</name>
    <name evidence="1" type="ORF">TM448A04214_0005</name>
    <name evidence="4" type="ORF">TM448B04291_0004</name>
</gene>